<evidence type="ECO:0000256" key="1">
    <source>
        <dbReference type="SAM" id="Phobius"/>
    </source>
</evidence>
<dbReference type="EMBL" id="BMAV01011720">
    <property type="protein sequence ID" value="GFY57761.1"/>
    <property type="molecule type" value="Genomic_DNA"/>
</dbReference>
<sequence>MWSECSKCWKDLETFLGDRECENHLFWKLRYERSNLQEEKIFLNRMSGENPRLTNFNFVLVAGVYIALVDHTIRSFLTTGLKKKEWNRFAKIKSWTENDREKILFF</sequence>
<evidence type="ECO:0000313" key="3">
    <source>
        <dbReference type="Proteomes" id="UP000886998"/>
    </source>
</evidence>
<feature type="transmembrane region" description="Helical" evidence="1">
    <location>
        <begin position="56"/>
        <end position="77"/>
    </location>
</feature>
<comment type="caution">
    <text evidence="2">The sequence shown here is derived from an EMBL/GenBank/DDBJ whole genome shotgun (WGS) entry which is preliminary data.</text>
</comment>
<gene>
    <name evidence="2" type="ORF">TNIN_45531</name>
</gene>
<accession>A0A8X6XUG2</accession>
<keyword evidence="1" id="KW-1133">Transmembrane helix</keyword>
<reference evidence="2" key="1">
    <citation type="submission" date="2020-08" db="EMBL/GenBank/DDBJ databases">
        <title>Multicomponent nature underlies the extraordinary mechanical properties of spider dragline silk.</title>
        <authorList>
            <person name="Kono N."/>
            <person name="Nakamura H."/>
            <person name="Mori M."/>
            <person name="Yoshida Y."/>
            <person name="Ohtoshi R."/>
            <person name="Malay A.D."/>
            <person name="Moran D.A.P."/>
            <person name="Tomita M."/>
            <person name="Numata K."/>
            <person name="Arakawa K."/>
        </authorList>
    </citation>
    <scope>NUCLEOTIDE SEQUENCE</scope>
</reference>
<keyword evidence="1" id="KW-0472">Membrane</keyword>
<keyword evidence="3" id="KW-1185">Reference proteome</keyword>
<name>A0A8X6XUG2_9ARAC</name>
<dbReference type="AlphaFoldDB" id="A0A8X6XUG2"/>
<keyword evidence="1" id="KW-0812">Transmembrane</keyword>
<protein>
    <submittedName>
        <fullName evidence="2">Uncharacterized protein</fullName>
    </submittedName>
</protein>
<evidence type="ECO:0000313" key="2">
    <source>
        <dbReference type="EMBL" id="GFY57761.1"/>
    </source>
</evidence>
<dbReference type="Proteomes" id="UP000886998">
    <property type="component" value="Unassembled WGS sequence"/>
</dbReference>
<proteinExistence type="predicted"/>
<organism evidence="2 3">
    <name type="scientific">Trichonephila inaurata madagascariensis</name>
    <dbReference type="NCBI Taxonomy" id="2747483"/>
    <lineage>
        <taxon>Eukaryota</taxon>
        <taxon>Metazoa</taxon>
        <taxon>Ecdysozoa</taxon>
        <taxon>Arthropoda</taxon>
        <taxon>Chelicerata</taxon>
        <taxon>Arachnida</taxon>
        <taxon>Araneae</taxon>
        <taxon>Araneomorphae</taxon>
        <taxon>Entelegynae</taxon>
        <taxon>Araneoidea</taxon>
        <taxon>Nephilidae</taxon>
        <taxon>Trichonephila</taxon>
        <taxon>Trichonephila inaurata</taxon>
    </lineage>
</organism>